<evidence type="ECO:0000313" key="2">
    <source>
        <dbReference type="Proteomes" id="UP000184509"/>
    </source>
</evidence>
<protein>
    <submittedName>
        <fullName evidence="1">Uncharacterized protein</fullName>
    </submittedName>
</protein>
<name>A0A1M5DME6_9BACE</name>
<reference evidence="1 2" key="1">
    <citation type="submission" date="2016-11" db="EMBL/GenBank/DDBJ databases">
        <authorList>
            <person name="Jaros S."/>
            <person name="Januszkiewicz K."/>
            <person name="Wedrychowicz H."/>
        </authorList>
    </citation>
    <scope>NUCLEOTIDE SEQUENCE [LARGE SCALE GENOMIC DNA]</scope>
    <source>
        <strain evidence="1 2">DSM 26991</strain>
    </source>
</reference>
<dbReference type="Proteomes" id="UP000184509">
    <property type="component" value="Unassembled WGS sequence"/>
</dbReference>
<evidence type="ECO:0000313" key="1">
    <source>
        <dbReference type="EMBL" id="SHF68198.1"/>
    </source>
</evidence>
<proteinExistence type="predicted"/>
<dbReference type="EMBL" id="FQTV01000012">
    <property type="protein sequence ID" value="SHF68198.1"/>
    <property type="molecule type" value="Genomic_DNA"/>
</dbReference>
<dbReference type="AlphaFoldDB" id="A0A1M5DME6"/>
<keyword evidence="2" id="KW-1185">Reference proteome</keyword>
<sequence>MNFMHKSAFFAQNGISYLEAIESALTFAPRKTNNNVLTITNFNTKITLMKNNHLPFEALTSGYVLIPKKLLTHNFNNRDTNMSYMEAFLTVLATVNFADREVAINGDKLICKRGQSLLSYPSWAKLFNWTVGKTRCFFRKMVRENLIAIIPVKYGVKIVQVINYDELTGKRKTTKKKVEEEAGNPELSKAEIIARKDQKFYLFWNKFHQATGLEANDIGLAILIWKRLTKEEKELAITKIEPYCRRINNKQFYKTAVNYLKAKCFFNERL</sequence>
<dbReference type="STRING" id="1297750.SAMN05444405_11214"/>
<gene>
    <name evidence="1" type="ORF">SAMN05444405_11214</name>
</gene>
<accession>A0A1M5DME6</accession>
<organism evidence="1 2">
    <name type="scientific">Bacteroides luti</name>
    <dbReference type="NCBI Taxonomy" id="1297750"/>
    <lineage>
        <taxon>Bacteria</taxon>
        <taxon>Pseudomonadati</taxon>
        <taxon>Bacteroidota</taxon>
        <taxon>Bacteroidia</taxon>
        <taxon>Bacteroidales</taxon>
        <taxon>Bacteroidaceae</taxon>
        <taxon>Bacteroides</taxon>
    </lineage>
</organism>